<dbReference type="SMART" id="SM00346">
    <property type="entry name" value="HTH_ICLR"/>
    <property type="match status" value="1"/>
</dbReference>
<reference evidence="9" key="3">
    <citation type="submission" date="2019-04" db="EMBL/GenBank/DDBJ databases">
        <authorList>
            <consortium name="NCBI Pathogen Detection Project"/>
        </authorList>
    </citation>
    <scope>NUCLEOTIDE SEQUENCE</scope>
    <source>
        <strain evidence="9">Salmonella enterica</strain>
    </source>
</reference>
<reference evidence="9" key="1">
    <citation type="journal article" date="2018" name="Genome Biol.">
        <title>SKESA: strategic k-mer extension for scrupulous assemblies.</title>
        <authorList>
            <person name="Souvorov A."/>
            <person name="Agarwala R."/>
            <person name="Lipman D.J."/>
        </authorList>
    </citation>
    <scope>NUCLEOTIDE SEQUENCE</scope>
    <source>
        <strain evidence="9">Salmonella enterica</strain>
    </source>
</reference>
<dbReference type="InterPro" id="IPR036390">
    <property type="entry name" value="WH_DNA-bd_sf"/>
</dbReference>
<dbReference type="GO" id="GO:0045892">
    <property type="term" value="P:negative regulation of DNA-templated transcription"/>
    <property type="evidence" value="ECO:0007669"/>
    <property type="project" value="TreeGrafter"/>
</dbReference>
<dbReference type="PANTHER" id="PTHR30136">
    <property type="entry name" value="HELIX-TURN-HELIX TRANSCRIPTIONAL REGULATOR, ICLR FAMILY"/>
    <property type="match status" value="1"/>
</dbReference>
<keyword evidence="1" id="KW-0805">Transcription regulation</keyword>
<dbReference type="Pfam" id="PF01614">
    <property type="entry name" value="IclR_C"/>
    <property type="match status" value="1"/>
</dbReference>
<feature type="domain" description="HTH iclR-type" evidence="6">
    <location>
        <begin position="7"/>
        <end position="69"/>
    </location>
</feature>
<dbReference type="PANTHER" id="PTHR30136:SF24">
    <property type="entry name" value="HTH-TYPE TRANSCRIPTIONAL REPRESSOR ALLR"/>
    <property type="match status" value="1"/>
</dbReference>
<dbReference type="InterPro" id="IPR014757">
    <property type="entry name" value="Tscrpt_reg_IclR_C"/>
</dbReference>
<dbReference type="Gene3D" id="1.10.10.10">
    <property type="entry name" value="Winged helix-like DNA-binding domain superfamily/Winged helix DNA-binding domain"/>
    <property type="match status" value="1"/>
</dbReference>
<comment type="caution">
    <text evidence="8">The sequence shown here is derived from an EMBL/GenBank/DDBJ whole genome shotgun (WGS) entry which is preliminary data.</text>
</comment>
<evidence type="ECO:0000259" key="6">
    <source>
        <dbReference type="PROSITE" id="PS51077"/>
    </source>
</evidence>
<dbReference type="InterPro" id="IPR050707">
    <property type="entry name" value="HTH_MetabolicPath_Reg"/>
</dbReference>
<keyword evidence="3" id="KW-0804">Transcription</keyword>
<evidence type="ECO:0000259" key="7">
    <source>
        <dbReference type="PROSITE" id="PS51078"/>
    </source>
</evidence>
<evidence type="ECO:0000256" key="3">
    <source>
        <dbReference type="ARBA" id="ARBA00023163"/>
    </source>
</evidence>
<dbReference type="FunFam" id="1.10.10.10:FF:000056">
    <property type="entry name" value="IclR family transcriptional regulator"/>
    <property type="match status" value="1"/>
</dbReference>
<evidence type="ECO:0000256" key="5">
    <source>
        <dbReference type="ARBA" id="ARBA00042627"/>
    </source>
</evidence>
<evidence type="ECO:0000313" key="8">
    <source>
        <dbReference type="EMBL" id="EDH9502673.1"/>
    </source>
</evidence>
<dbReference type="InterPro" id="IPR005471">
    <property type="entry name" value="Tscrpt_reg_IclR_N"/>
</dbReference>
<evidence type="ECO:0000256" key="1">
    <source>
        <dbReference type="ARBA" id="ARBA00023015"/>
    </source>
</evidence>
<keyword evidence="2" id="KW-0238">DNA-binding</keyword>
<evidence type="ECO:0000313" key="9">
    <source>
        <dbReference type="EMBL" id="HAE0805055.1"/>
    </source>
</evidence>
<dbReference type="GO" id="GO:0003700">
    <property type="term" value="F:DNA-binding transcription factor activity"/>
    <property type="evidence" value="ECO:0007669"/>
    <property type="project" value="TreeGrafter"/>
</dbReference>
<evidence type="ECO:0000256" key="2">
    <source>
        <dbReference type="ARBA" id="ARBA00023125"/>
    </source>
</evidence>
<dbReference type="PROSITE" id="PS51077">
    <property type="entry name" value="HTH_ICLR"/>
    <property type="match status" value="1"/>
</dbReference>
<dbReference type="Pfam" id="PF09339">
    <property type="entry name" value="HTH_IclR"/>
    <property type="match status" value="1"/>
</dbReference>
<feature type="domain" description="IclR-ED" evidence="7">
    <location>
        <begin position="70"/>
        <end position="253"/>
    </location>
</feature>
<dbReference type="AlphaFoldDB" id="A0A3V8VV58"/>
<gene>
    <name evidence="8" type="ORF">CC476_21805</name>
    <name evidence="9" type="ORF">G2903_22570</name>
</gene>
<evidence type="ECO:0000256" key="4">
    <source>
        <dbReference type="ARBA" id="ARBA00040379"/>
    </source>
</evidence>
<dbReference type="PROSITE" id="PS51078">
    <property type="entry name" value="ICLR_ED"/>
    <property type="match status" value="1"/>
</dbReference>
<reference evidence="8" key="2">
    <citation type="submission" date="2018-07" db="EMBL/GenBank/DDBJ databases">
        <authorList>
            <person name="Ashton P.M."/>
            <person name="Dallman T."/>
            <person name="Nair S."/>
            <person name="De Pinna E."/>
            <person name="Peters T."/>
            <person name="Grant K."/>
        </authorList>
    </citation>
    <scope>NUCLEOTIDE SEQUENCE</scope>
    <source>
        <strain evidence="8">367228</strain>
    </source>
</reference>
<sequence length="264" mass="29770">MATTKNIQSIERAFAILELFQKNREELGIKEISQMLDLNKSTAFGFVNTLFSLGYLHQNEQTQRYSLGPKVLGLSNAAQIHNIIIRSAHPYLEMLSDQFGETAHCAVEAHGSVIYLDKVEAQGAIYINTQIGAKNYIHCTGVGKCILAYMPTERKEAILSRKLTTMTYNTLSKADQLRENLSLVVQRGYAIDNEEIEIGLSCIAVPVFNAPNKVACAISISGFTPRMQESDKQEKMIKTLQQYSQELSVKLYQYHPHEEFKQSR</sequence>
<dbReference type="SUPFAM" id="SSF55781">
    <property type="entry name" value="GAF domain-like"/>
    <property type="match status" value="1"/>
</dbReference>
<accession>A0A3V8VV58</accession>
<name>A0A3V8VV58_SALET</name>
<dbReference type="SUPFAM" id="SSF46785">
    <property type="entry name" value="Winged helix' DNA-binding domain"/>
    <property type="match status" value="1"/>
</dbReference>
<dbReference type="EMBL" id="AAMJIL010000032">
    <property type="protein sequence ID" value="EDH9502673.1"/>
    <property type="molecule type" value="Genomic_DNA"/>
</dbReference>
<dbReference type="GO" id="GO:0003677">
    <property type="term" value="F:DNA binding"/>
    <property type="evidence" value="ECO:0007669"/>
    <property type="project" value="UniProtKB-KW"/>
</dbReference>
<dbReference type="InterPro" id="IPR036388">
    <property type="entry name" value="WH-like_DNA-bd_sf"/>
</dbReference>
<proteinExistence type="predicted"/>
<dbReference type="InterPro" id="IPR029016">
    <property type="entry name" value="GAF-like_dom_sf"/>
</dbReference>
<protein>
    <recommendedName>
        <fullName evidence="4">HTH-type transcriptional repressor AllR</fullName>
    </recommendedName>
    <alternativeName>
        <fullName evidence="5">Negative regulator of allantoin and glyoxylate utilization operons</fullName>
    </alternativeName>
</protein>
<dbReference type="EMBL" id="DAAQTM010000035">
    <property type="protein sequence ID" value="HAE0805055.1"/>
    <property type="molecule type" value="Genomic_DNA"/>
</dbReference>
<organism evidence="8">
    <name type="scientific">Salmonella enterica subsp. enterica serovar Agama</name>
    <dbReference type="NCBI Taxonomy" id="399581"/>
    <lineage>
        <taxon>Bacteria</taxon>
        <taxon>Pseudomonadati</taxon>
        <taxon>Pseudomonadota</taxon>
        <taxon>Gammaproteobacteria</taxon>
        <taxon>Enterobacterales</taxon>
        <taxon>Enterobacteriaceae</taxon>
        <taxon>Salmonella</taxon>
    </lineage>
</organism>
<dbReference type="Gene3D" id="3.30.450.40">
    <property type="match status" value="1"/>
</dbReference>